<keyword evidence="2" id="KW-1185">Reference proteome</keyword>
<evidence type="ECO:0000313" key="1">
    <source>
        <dbReference type="EMBL" id="KAB2608972.1"/>
    </source>
</evidence>
<reference evidence="2" key="2">
    <citation type="submission" date="2019-10" db="EMBL/GenBank/DDBJ databases">
        <title>A de novo genome assembly of a pear dwarfing rootstock.</title>
        <authorList>
            <person name="Wang F."/>
            <person name="Wang J."/>
            <person name="Li S."/>
            <person name="Zhang Y."/>
            <person name="Fang M."/>
            <person name="Ma L."/>
            <person name="Zhao Y."/>
            <person name="Jiang S."/>
        </authorList>
    </citation>
    <scope>NUCLEOTIDE SEQUENCE [LARGE SCALE GENOMIC DNA]</scope>
</reference>
<proteinExistence type="predicted"/>
<gene>
    <name evidence="1" type="ORF">D8674_012140</name>
</gene>
<organism evidence="1 2">
    <name type="scientific">Pyrus ussuriensis x Pyrus communis</name>
    <dbReference type="NCBI Taxonomy" id="2448454"/>
    <lineage>
        <taxon>Eukaryota</taxon>
        <taxon>Viridiplantae</taxon>
        <taxon>Streptophyta</taxon>
        <taxon>Embryophyta</taxon>
        <taxon>Tracheophyta</taxon>
        <taxon>Spermatophyta</taxon>
        <taxon>Magnoliopsida</taxon>
        <taxon>eudicotyledons</taxon>
        <taxon>Gunneridae</taxon>
        <taxon>Pentapetalae</taxon>
        <taxon>rosids</taxon>
        <taxon>fabids</taxon>
        <taxon>Rosales</taxon>
        <taxon>Rosaceae</taxon>
        <taxon>Amygdaloideae</taxon>
        <taxon>Maleae</taxon>
        <taxon>Pyrus</taxon>
    </lineage>
</organism>
<protein>
    <submittedName>
        <fullName evidence="1">Vesicle-associated membrane protein 726</fullName>
    </submittedName>
</protein>
<comment type="caution">
    <text evidence="1">The sequence shown here is derived from an EMBL/GenBank/DDBJ whole genome shotgun (WGS) entry which is preliminary data.</text>
</comment>
<dbReference type="AlphaFoldDB" id="A0A5N5G695"/>
<reference evidence="1 2" key="3">
    <citation type="submission" date="2019-11" db="EMBL/GenBank/DDBJ databases">
        <title>A de novo genome assembly of a pear dwarfing rootstock.</title>
        <authorList>
            <person name="Wang F."/>
            <person name="Wang J."/>
            <person name="Li S."/>
            <person name="Zhang Y."/>
            <person name="Fang M."/>
            <person name="Ma L."/>
            <person name="Zhao Y."/>
            <person name="Jiang S."/>
        </authorList>
    </citation>
    <scope>NUCLEOTIDE SEQUENCE [LARGE SCALE GENOMIC DNA]</scope>
    <source>
        <strain evidence="1">S2</strain>
        <tissue evidence="1">Leaf</tissue>
    </source>
</reference>
<name>A0A5N5G695_9ROSA</name>
<evidence type="ECO:0000313" key="2">
    <source>
        <dbReference type="Proteomes" id="UP000327157"/>
    </source>
</evidence>
<sequence length="102" mass="10991">MPTWPLKKTDPEALVGLDPERILFAASKDDGGQVVVRLRPINVEKMMDDVALMSTFCHVAFGLSDWQLMPGLSLGPAKAPSPAHVKPSPSGYLIVFQSQSTG</sequence>
<dbReference type="Proteomes" id="UP000327157">
    <property type="component" value="Chromosome 14"/>
</dbReference>
<dbReference type="EMBL" id="SMOL01000553">
    <property type="protein sequence ID" value="KAB2608972.1"/>
    <property type="molecule type" value="Genomic_DNA"/>
</dbReference>
<accession>A0A5N5G695</accession>
<reference evidence="1 2" key="1">
    <citation type="submission" date="2019-09" db="EMBL/GenBank/DDBJ databases">
        <authorList>
            <person name="Ou C."/>
        </authorList>
    </citation>
    <scope>NUCLEOTIDE SEQUENCE [LARGE SCALE GENOMIC DNA]</scope>
    <source>
        <strain evidence="1">S2</strain>
        <tissue evidence="1">Leaf</tissue>
    </source>
</reference>